<feature type="transmembrane region" description="Helical" evidence="9">
    <location>
        <begin position="158"/>
        <end position="177"/>
    </location>
</feature>
<accession>A0ABQ6HQ16</accession>
<evidence type="ECO:0000256" key="7">
    <source>
        <dbReference type="ARBA" id="ARBA00023136"/>
    </source>
</evidence>
<dbReference type="Pfam" id="PF01594">
    <property type="entry name" value="AI-2E_transport"/>
    <property type="match status" value="1"/>
</dbReference>
<comment type="similarity">
    <text evidence="2">Belongs to the autoinducer-2 exporter (AI-2E) (TC 2.A.86) family.</text>
</comment>
<feature type="region of interest" description="Disordered" evidence="8">
    <location>
        <begin position="303"/>
        <end position="338"/>
    </location>
</feature>
<feature type="compositionally biased region" description="Acidic residues" evidence="8">
    <location>
        <begin position="328"/>
        <end position="338"/>
    </location>
</feature>
<keyword evidence="3" id="KW-0813">Transport</keyword>
<feature type="transmembrane region" description="Helical" evidence="9">
    <location>
        <begin position="215"/>
        <end position="231"/>
    </location>
</feature>
<evidence type="ECO:0000256" key="1">
    <source>
        <dbReference type="ARBA" id="ARBA00004651"/>
    </source>
</evidence>
<evidence type="ECO:0008006" key="12">
    <source>
        <dbReference type="Google" id="ProtNLM"/>
    </source>
</evidence>
<dbReference type="Proteomes" id="UP001157109">
    <property type="component" value="Unassembled WGS sequence"/>
</dbReference>
<evidence type="ECO:0000313" key="10">
    <source>
        <dbReference type="EMBL" id="GMA20072.1"/>
    </source>
</evidence>
<comment type="subcellular location">
    <subcellularLocation>
        <location evidence="1">Cell membrane</location>
        <topology evidence="1">Multi-pass membrane protein</topology>
    </subcellularLocation>
</comment>
<comment type="caution">
    <text evidence="10">The sequence shown here is derived from an EMBL/GenBank/DDBJ whole genome shotgun (WGS) entry which is preliminary data.</text>
</comment>
<name>A0ABQ6HQ16_9MICO</name>
<keyword evidence="6 9" id="KW-1133">Transmembrane helix</keyword>
<evidence type="ECO:0000256" key="5">
    <source>
        <dbReference type="ARBA" id="ARBA00022692"/>
    </source>
</evidence>
<feature type="transmembrane region" description="Helical" evidence="9">
    <location>
        <begin position="251"/>
        <end position="278"/>
    </location>
</feature>
<dbReference type="PANTHER" id="PTHR21716:SF53">
    <property type="entry name" value="PERMEASE PERM-RELATED"/>
    <property type="match status" value="1"/>
</dbReference>
<evidence type="ECO:0000256" key="2">
    <source>
        <dbReference type="ARBA" id="ARBA00009773"/>
    </source>
</evidence>
<feature type="compositionally biased region" description="Basic and acidic residues" evidence="8">
    <location>
        <begin position="317"/>
        <end position="327"/>
    </location>
</feature>
<evidence type="ECO:0000313" key="11">
    <source>
        <dbReference type="Proteomes" id="UP001157109"/>
    </source>
</evidence>
<protein>
    <recommendedName>
        <fullName evidence="12">AI-2E family transporter</fullName>
    </recommendedName>
</protein>
<dbReference type="PANTHER" id="PTHR21716">
    <property type="entry name" value="TRANSMEMBRANE PROTEIN"/>
    <property type="match status" value="1"/>
</dbReference>
<evidence type="ECO:0000256" key="3">
    <source>
        <dbReference type="ARBA" id="ARBA00022448"/>
    </source>
</evidence>
<evidence type="ECO:0000256" key="4">
    <source>
        <dbReference type="ARBA" id="ARBA00022475"/>
    </source>
</evidence>
<reference evidence="11" key="1">
    <citation type="journal article" date="2019" name="Int. J. Syst. Evol. Microbiol.">
        <title>The Global Catalogue of Microorganisms (GCM) 10K type strain sequencing project: providing services to taxonomists for standard genome sequencing and annotation.</title>
        <authorList>
            <consortium name="The Broad Institute Genomics Platform"/>
            <consortium name="The Broad Institute Genome Sequencing Center for Infectious Disease"/>
            <person name="Wu L."/>
            <person name="Ma J."/>
        </authorList>
    </citation>
    <scope>NUCLEOTIDE SEQUENCE [LARGE SCALE GENOMIC DNA]</scope>
    <source>
        <strain evidence="11">NBRC 105830</strain>
    </source>
</reference>
<evidence type="ECO:0000256" key="6">
    <source>
        <dbReference type="ARBA" id="ARBA00022989"/>
    </source>
</evidence>
<keyword evidence="5 9" id="KW-0812">Transmembrane</keyword>
<organism evidence="10 11">
    <name type="scientific">Arsenicicoccus piscis</name>
    <dbReference type="NCBI Taxonomy" id="673954"/>
    <lineage>
        <taxon>Bacteria</taxon>
        <taxon>Bacillati</taxon>
        <taxon>Actinomycetota</taxon>
        <taxon>Actinomycetes</taxon>
        <taxon>Micrococcales</taxon>
        <taxon>Intrasporangiaceae</taxon>
        <taxon>Arsenicicoccus</taxon>
    </lineage>
</organism>
<keyword evidence="11" id="KW-1185">Reference proteome</keyword>
<dbReference type="EMBL" id="BSUJ01000001">
    <property type="protein sequence ID" value="GMA20072.1"/>
    <property type="molecule type" value="Genomic_DNA"/>
</dbReference>
<feature type="transmembrane region" description="Helical" evidence="9">
    <location>
        <begin position="99"/>
        <end position="117"/>
    </location>
</feature>
<proteinExistence type="inferred from homology"/>
<dbReference type="InterPro" id="IPR002549">
    <property type="entry name" value="AI-2E-like"/>
</dbReference>
<feature type="transmembrane region" description="Helical" evidence="9">
    <location>
        <begin position="12"/>
        <end position="33"/>
    </location>
</feature>
<evidence type="ECO:0000256" key="8">
    <source>
        <dbReference type="SAM" id="MobiDB-lite"/>
    </source>
</evidence>
<evidence type="ECO:0000256" key="9">
    <source>
        <dbReference type="SAM" id="Phobius"/>
    </source>
</evidence>
<gene>
    <name evidence="10" type="ORF">GCM10025862_20930</name>
</gene>
<feature type="transmembrane region" description="Helical" evidence="9">
    <location>
        <begin position="183"/>
        <end position="208"/>
    </location>
</feature>
<sequence>MAGPSHPLKLGVAALIGVLGMIVVVVGLFGFAGSQLASGATGMRDSAMQGVQKVQDWLATNPFGLTSSQLQGYLDQAMSSLRTNSSSITSGAMQVGTTTGHFLVGMIIALIATYFFLAQGGPITRYFVRWLPRPAQAPTFEALRRGWISLGAYARTQVLVAGVDAIGIALGALILGLPFVVPLFVLVFLSSFIPILGAIVSGAVAVLIALVVKGPIMALVMLGIVLLVQQLESHVLQPFLMGKAVSLHPLAVIIAVAVGSFLLGIVGALFAVPVLAVANTVIRYLVSDDPFPALGETWDQENARDRAVAAEDATDEDQPRVGDRQDEQPDDEERLSAR</sequence>
<keyword evidence="7 9" id="KW-0472">Membrane</keyword>
<keyword evidence="4" id="KW-1003">Cell membrane</keyword>